<dbReference type="Proteomes" id="UP000196027">
    <property type="component" value="Chromosome"/>
</dbReference>
<dbReference type="AlphaFoldDB" id="A0A1Y0ICN0"/>
<dbReference type="FunFam" id="3.40.30.10:FF:000039">
    <property type="entry name" value="Glutathione S-transferase domain"/>
    <property type="match status" value="1"/>
</dbReference>
<dbReference type="SUPFAM" id="SSF52833">
    <property type="entry name" value="Thioredoxin-like"/>
    <property type="match status" value="1"/>
</dbReference>
<keyword evidence="2 6" id="KW-0808">Transferase</keyword>
<dbReference type="InterPro" id="IPR004046">
    <property type="entry name" value="GST_C"/>
</dbReference>
<dbReference type="SUPFAM" id="SSF47616">
    <property type="entry name" value="GST C-terminal domain-like"/>
    <property type="match status" value="1"/>
</dbReference>
<organism evidence="6 7">
    <name type="scientific">Oleiphilus messinensis</name>
    <dbReference type="NCBI Taxonomy" id="141451"/>
    <lineage>
        <taxon>Bacteria</taxon>
        <taxon>Pseudomonadati</taxon>
        <taxon>Pseudomonadota</taxon>
        <taxon>Gammaproteobacteria</taxon>
        <taxon>Oceanospirillales</taxon>
        <taxon>Oleiphilaceae</taxon>
        <taxon>Oleiphilus</taxon>
    </lineage>
</organism>
<dbReference type="InterPro" id="IPR010987">
    <property type="entry name" value="Glutathione-S-Trfase_C-like"/>
</dbReference>
<reference evidence="6 7" key="1">
    <citation type="submission" date="2017-05" db="EMBL/GenBank/DDBJ databases">
        <title>Genomic insights into alkan degradation activity of Oleiphilus messinensis.</title>
        <authorList>
            <person name="Kozyavkin S.A."/>
            <person name="Slesarev A.I."/>
            <person name="Golyshin P.N."/>
            <person name="Korzhenkov A."/>
            <person name="Golyshina O.N."/>
            <person name="Toshchakov S.V."/>
        </authorList>
    </citation>
    <scope>NUCLEOTIDE SEQUENCE [LARGE SCALE GENOMIC DNA]</scope>
    <source>
        <strain evidence="6 7">ME102</strain>
    </source>
</reference>
<evidence type="ECO:0000259" key="5">
    <source>
        <dbReference type="PROSITE" id="PS50405"/>
    </source>
</evidence>
<evidence type="ECO:0000313" key="7">
    <source>
        <dbReference type="Proteomes" id="UP000196027"/>
    </source>
</evidence>
<accession>A0A1Y0ICN0</accession>
<name>A0A1Y0ICN0_9GAMM</name>
<proteinExistence type="inferred from homology"/>
<dbReference type="SFLD" id="SFLDS00019">
    <property type="entry name" value="Glutathione_Transferase_(cytos"/>
    <property type="match status" value="1"/>
</dbReference>
<dbReference type="Pfam" id="PF00043">
    <property type="entry name" value="GST_C"/>
    <property type="match status" value="1"/>
</dbReference>
<dbReference type="OrthoDB" id="5740960at2"/>
<dbReference type="PANTHER" id="PTHR44051:SF8">
    <property type="entry name" value="GLUTATHIONE S-TRANSFERASE GSTA"/>
    <property type="match status" value="1"/>
</dbReference>
<dbReference type="Pfam" id="PF02798">
    <property type="entry name" value="GST_N"/>
    <property type="match status" value="1"/>
</dbReference>
<evidence type="ECO:0000256" key="3">
    <source>
        <dbReference type="RuleBase" id="RU003494"/>
    </source>
</evidence>
<keyword evidence="7" id="KW-1185">Reference proteome</keyword>
<dbReference type="GO" id="GO:0016740">
    <property type="term" value="F:transferase activity"/>
    <property type="evidence" value="ECO:0007669"/>
    <property type="project" value="UniProtKB-KW"/>
</dbReference>
<dbReference type="CDD" id="cd03207">
    <property type="entry name" value="GST_C_8"/>
    <property type="match status" value="1"/>
</dbReference>
<evidence type="ECO:0000256" key="1">
    <source>
        <dbReference type="ARBA" id="ARBA00007409"/>
    </source>
</evidence>
<dbReference type="RefSeq" id="WP_087463023.1">
    <property type="nucleotide sequence ID" value="NZ_CP021425.1"/>
</dbReference>
<sequence length="212" mass="23472">MLTVYGHPNTRSTRITWMLEELGQDYDYKLVNFVKGGSKSAEFLAINPAGKVPVLVDGDLVLSESGAIVTYLGDKFPDRGLVPEVGSAARAHYQQWAFFALCELEQPLWTMAKHKFALPEAQRVPAVRETAVWEFQKALDLLDGHLADHTFIVGQDFSAADILVAHTLAWGMAFKQPITQKNVQRYFAAIGVRPALQAAMNREKQALAADQA</sequence>
<dbReference type="EMBL" id="CP021425">
    <property type="protein sequence ID" value="ARU58221.1"/>
    <property type="molecule type" value="Genomic_DNA"/>
</dbReference>
<evidence type="ECO:0000313" key="6">
    <source>
        <dbReference type="EMBL" id="ARU58221.1"/>
    </source>
</evidence>
<dbReference type="InterPro" id="IPR040079">
    <property type="entry name" value="Glutathione_S-Trfase"/>
</dbReference>
<evidence type="ECO:0000259" key="4">
    <source>
        <dbReference type="PROSITE" id="PS50404"/>
    </source>
</evidence>
<dbReference type="InterPro" id="IPR036249">
    <property type="entry name" value="Thioredoxin-like_sf"/>
</dbReference>
<feature type="domain" description="GST N-terminal" evidence="4">
    <location>
        <begin position="1"/>
        <end position="80"/>
    </location>
</feature>
<dbReference type="Gene3D" id="3.40.30.10">
    <property type="entry name" value="Glutaredoxin"/>
    <property type="match status" value="1"/>
</dbReference>
<dbReference type="PANTHER" id="PTHR44051">
    <property type="entry name" value="GLUTATHIONE S-TRANSFERASE-RELATED"/>
    <property type="match status" value="1"/>
</dbReference>
<dbReference type="KEGG" id="ome:OLMES_4205"/>
<dbReference type="Gene3D" id="1.20.1050.10">
    <property type="match status" value="1"/>
</dbReference>
<dbReference type="SFLD" id="SFLDG00358">
    <property type="entry name" value="Main_(cytGST)"/>
    <property type="match status" value="1"/>
</dbReference>
<dbReference type="CDD" id="cd03046">
    <property type="entry name" value="GST_N_GTT1_like"/>
    <property type="match status" value="1"/>
</dbReference>
<dbReference type="SFLD" id="SFLDG01150">
    <property type="entry name" value="Main.1:_Beta-like"/>
    <property type="match status" value="1"/>
</dbReference>
<dbReference type="PROSITE" id="PS50404">
    <property type="entry name" value="GST_NTER"/>
    <property type="match status" value="1"/>
</dbReference>
<dbReference type="PROSITE" id="PS50405">
    <property type="entry name" value="GST_CTER"/>
    <property type="match status" value="1"/>
</dbReference>
<gene>
    <name evidence="6" type="ORF">OLMES_4205</name>
</gene>
<feature type="domain" description="GST C-terminal" evidence="5">
    <location>
        <begin position="86"/>
        <end position="212"/>
    </location>
</feature>
<protein>
    <submittedName>
        <fullName evidence="6">Glutathione S-transferase</fullName>
    </submittedName>
</protein>
<dbReference type="InterPro" id="IPR036282">
    <property type="entry name" value="Glutathione-S-Trfase_C_sf"/>
</dbReference>
<evidence type="ECO:0000256" key="2">
    <source>
        <dbReference type="ARBA" id="ARBA00022679"/>
    </source>
</evidence>
<comment type="similarity">
    <text evidence="1 3">Belongs to the GST superfamily.</text>
</comment>
<dbReference type="InterPro" id="IPR004045">
    <property type="entry name" value="Glutathione_S-Trfase_N"/>
</dbReference>